<dbReference type="Proteomes" id="UP001227268">
    <property type="component" value="Unassembled WGS sequence"/>
</dbReference>
<keyword evidence="2" id="KW-1185">Reference proteome</keyword>
<dbReference type="EMBL" id="JASBWT010000016">
    <property type="protein sequence ID" value="KAJ9097640.1"/>
    <property type="molecule type" value="Genomic_DNA"/>
</dbReference>
<reference evidence="1" key="1">
    <citation type="submission" date="2023-04" db="EMBL/GenBank/DDBJ databases">
        <title>Draft Genome sequencing of Naganishia species isolated from polar environments using Oxford Nanopore Technology.</title>
        <authorList>
            <person name="Leo P."/>
            <person name="Venkateswaran K."/>
        </authorList>
    </citation>
    <scope>NUCLEOTIDE SEQUENCE</scope>
    <source>
        <strain evidence="1">MNA-CCFEE 5423</strain>
    </source>
</reference>
<evidence type="ECO:0000313" key="2">
    <source>
        <dbReference type="Proteomes" id="UP001227268"/>
    </source>
</evidence>
<organism evidence="1 2">
    <name type="scientific">Naganishia friedmannii</name>
    <dbReference type="NCBI Taxonomy" id="89922"/>
    <lineage>
        <taxon>Eukaryota</taxon>
        <taxon>Fungi</taxon>
        <taxon>Dikarya</taxon>
        <taxon>Basidiomycota</taxon>
        <taxon>Agaricomycotina</taxon>
        <taxon>Tremellomycetes</taxon>
        <taxon>Filobasidiales</taxon>
        <taxon>Filobasidiaceae</taxon>
        <taxon>Naganishia</taxon>
    </lineage>
</organism>
<protein>
    <submittedName>
        <fullName evidence="1">Uncharacterized protein</fullName>
    </submittedName>
</protein>
<sequence>MSLATCTGVTCIILILPLLVTSKPIATAGHVEIGGSTVQAEHPKQQLAADETIISQSHVKNNPTTPAKTLWSNISLDSLKEGRNTPKEGRNKPSQRTESPDQGSLHQLHNQGDPLHIRYHVKPPLLPARQRDLTGYVSQVPTYPQPKPQSVLEKDLVIPANPRAVAIISNRHTYQQNIPISSSISPLSHSPAVPVQSFAENINALLTTKEDYQHVVLAALETSRPATIHPSTCEPQAVVPEIGRVHLQPKSCMAKRTPDRPRKSVSWPEDQNKPVEVHDSHAIPRVSQIERTTRSMTKMEKIIRRKKRSPRIPSSPKVLESLVLCEKPITQAYKRFKLRMASRRLHLNASCRPMAVQGFVEYDNGGPMDVDVDDPVATDESCAMEVDEDNLMEIDEGDSIGASDEMTTTVSDQMLIDDFAIQRYWNDPDIRLSSAEPSQTRHLHQGSWLVPSYMETDHVYDAIATYGNGYDEPMQCLDYLLPDSPLVPCPLSSPRTESPMSHEVTRGFYEYSPFTEAFINGTDGDFNDRVHNVRAIQDDLSAQYAPPPPQSAFGIPDLQINTPLVMGNVCFEALKSDSSDDNDGYRAALAMRQEDERQARTRREEVSISQATPLANKTRKASVSLFMPKKGASKLALGPPAITRPSTSSAARRPVLFDLSRRSNMQRQALLPSASPFGKAMSTIPEEAHQK</sequence>
<gene>
    <name evidence="1" type="ORF">QFC21_004676</name>
</gene>
<comment type="caution">
    <text evidence="1">The sequence shown here is derived from an EMBL/GenBank/DDBJ whole genome shotgun (WGS) entry which is preliminary data.</text>
</comment>
<proteinExistence type="predicted"/>
<accession>A0ACC2VEW5</accession>
<evidence type="ECO:0000313" key="1">
    <source>
        <dbReference type="EMBL" id="KAJ9097640.1"/>
    </source>
</evidence>
<name>A0ACC2VEW5_9TREE</name>